<dbReference type="EMBL" id="ML208322">
    <property type="protein sequence ID" value="TFK69914.1"/>
    <property type="molecule type" value="Genomic_DNA"/>
</dbReference>
<evidence type="ECO:0000313" key="2">
    <source>
        <dbReference type="Proteomes" id="UP000308600"/>
    </source>
</evidence>
<accession>A0ACD3AX49</accession>
<gene>
    <name evidence="1" type="ORF">BDN72DRAFT_896905</name>
</gene>
<sequence>MVLVHKLKQMEQLDIEQFRDPEIPKRVPEPPKQQVPLKRQRPQRERSPPRRPTTRSQTGRVTKRKLPDDTVETPTKPRTSHARKKPKPTPKVPAAEEPPQKETPPKEPTPPPPPPPPPPQPRSETPESSLAGDVPPLNATQLTFLESNGSSGISIEKRGPRTRAILPVPVPNLTKKSRGRRVPTKAPEVKEDNPPAEETRLYVCSVEGCGKCFHRGEHLKRHIRSIHTHEKPFQCTHSGCEKFFNRHDNLLQHLKVHRSSGQGTHTPPRQVGINPLPVLPSEQTPPPISESLAIPMHKPEKPLYQPPTSFISYTTTTPYGSSLTPLGFSTNMAVSSLRTELSPSGKKTDTPSAIHPTTPPHSISTTSSKIATASQA</sequence>
<keyword evidence="2" id="KW-1185">Reference proteome</keyword>
<organism evidence="1 2">
    <name type="scientific">Pluteus cervinus</name>
    <dbReference type="NCBI Taxonomy" id="181527"/>
    <lineage>
        <taxon>Eukaryota</taxon>
        <taxon>Fungi</taxon>
        <taxon>Dikarya</taxon>
        <taxon>Basidiomycota</taxon>
        <taxon>Agaricomycotina</taxon>
        <taxon>Agaricomycetes</taxon>
        <taxon>Agaricomycetidae</taxon>
        <taxon>Agaricales</taxon>
        <taxon>Pluteineae</taxon>
        <taxon>Pluteaceae</taxon>
        <taxon>Pluteus</taxon>
    </lineage>
</organism>
<evidence type="ECO:0000313" key="1">
    <source>
        <dbReference type="EMBL" id="TFK69914.1"/>
    </source>
</evidence>
<name>A0ACD3AX49_9AGAR</name>
<dbReference type="Proteomes" id="UP000308600">
    <property type="component" value="Unassembled WGS sequence"/>
</dbReference>
<protein>
    <submittedName>
        <fullName evidence="1">Uncharacterized protein</fullName>
    </submittedName>
</protein>
<reference evidence="1 2" key="1">
    <citation type="journal article" date="2019" name="Nat. Ecol. Evol.">
        <title>Megaphylogeny resolves global patterns of mushroom evolution.</title>
        <authorList>
            <person name="Varga T."/>
            <person name="Krizsan K."/>
            <person name="Foldi C."/>
            <person name="Dima B."/>
            <person name="Sanchez-Garcia M."/>
            <person name="Sanchez-Ramirez S."/>
            <person name="Szollosi G.J."/>
            <person name="Szarkandi J.G."/>
            <person name="Papp V."/>
            <person name="Albert L."/>
            <person name="Andreopoulos W."/>
            <person name="Angelini C."/>
            <person name="Antonin V."/>
            <person name="Barry K.W."/>
            <person name="Bougher N.L."/>
            <person name="Buchanan P."/>
            <person name="Buyck B."/>
            <person name="Bense V."/>
            <person name="Catcheside P."/>
            <person name="Chovatia M."/>
            <person name="Cooper J."/>
            <person name="Damon W."/>
            <person name="Desjardin D."/>
            <person name="Finy P."/>
            <person name="Geml J."/>
            <person name="Haridas S."/>
            <person name="Hughes K."/>
            <person name="Justo A."/>
            <person name="Karasinski D."/>
            <person name="Kautmanova I."/>
            <person name="Kiss B."/>
            <person name="Kocsube S."/>
            <person name="Kotiranta H."/>
            <person name="LaButti K.M."/>
            <person name="Lechner B.E."/>
            <person name="Liimatainen K."/>
            <person name="Lipzen A."/>
            <person name="Lukacs Z."/>
            <person name="Mihaltcheva S."/>
            <person name="Morgado L.N."/>
            <person name="Niskanen T."/>
            <person name="Noordeloos M.E."/>
            <person name="Ohm R.A."/>
            <person name="Ortiz-Santana B."/>
            <person name="Ovrebo C."/>
            <person name="Racz N."/>
            <person name="Riley R."/>
            <person name="Savchenko A."/>
            <person name="Shiryaev A."/>
            <person name="Soop K."/>
            <person name="Spirin V."/>
            <person name="Szebenyi C."/>
            <person name="Tomsovsky M."/>
            <person name="Tulloss R.E."/>
            <person name="Uehling J."/>
            <person name="Grigoriev I.V."/>
            <person name="Vagvolgyi C."/>
            <person name="Papp T."/>
            <person name="Martin F.M."/>
            <person name="Miettinen O."/>
            <person name="Hibbett D.S."/>
            <person name="Nagy L.G."/>
        </authorList>
    </citation>
    <scope>NUCLEOTIDE SEQUENCE [LARGE SCALE GENOMIC DNA]</scope>
    <source>
        <strain evidence="1 2">NL-1719</strain>
    </source>
</reference>
<proteinExistence type="predicted"/>